<comment type="caution">
    <text evidence="1">The sequence shown here is derived from an EMBL/GenBank/DDBJ whole genome shotgun (WGS) entry which is preliminary data.</text>
</comment>
<proteinExistence type="predicted"/>
<dbReference type="AlphaFoldDB" id="A0A7J7IUW0"/>
<dbReference type="Proteomes" id="UP000593567">
    <property type="component" value="Unassembled WGS sequence"/>
</dbReference>
<keyword evidence="2" id="KW-1185">Reference proteome</keyword>
<name>A0A7J7IUW0_BUGNE</name>
<sequence>MTSTEYTSLDTTVMDSYNKDINSNQQTNALLHPYMAMAMPFLLSHEHFLLTSSQRLAMLQSSETVALSSSADGNEELSAALDLTTTNCSSYKKSLIKRYHGKTE</sequence>
<evidence type="ECO:0000313" key="1">
    <source>
        <dbReference type="EMBL" id="KAF6017605.1"/>
    </source>
</evidence>
<protein>
    <submittedName>
        <fullName evidence="1">Uncharacterized protein</fullName>
    </submittedName>
</protein>
<organism evidence="1 2">
    <name type="scientific">Bugula neritina</name>
    <name type="common">Brown bryozoan</name>
    <name type="synonym">Sertularia neritina</name>
    <dbReference type="NCBI Taxonomy" id="10212"/>
    <lineage>
        <taxon>Eukaryota</taxon>
        <taxon>Metazoa</taxon>
        <taxon>Spiralia</taxon>
        <taxon>Lophotrochozoa</taxon>
        <taxon>Bryozoa</taxon>
        <taxon>Gymnolaemata</taxon>
        <taxon>Cheilostomatida</taxon>
        <taxon>Flustrina</taxon>
        <taxon>Buguloidea</taxon>
        <taxon>Bugulidae</taxon>
        <taxon>Bugula</taxon>
    </lineage>
</organism>
<evidence type="ECO:0000313" key="2">
    <source>
        <dbReference type="Proteomes" id="UP000593567"/>
    </source>
</evidence>
<accession>A0A7J7IUW0</accession>
<reference evidence="1" key="1">
    <citation type="submission" date="2020-06" db="EMBL/GenBank/DDBJ databases">
        <title>Draft genome of Bugula neritina, a colonial animal packing powerful symbionts and potential medicines.</title>
        <authorList>
            <person name="Rayko M."/>
        </authorList>
    </citation>
    <scope>NUCLEOTIDE SEQUENCE [LARGE SCALE GENOMIC DNA]</scope>
    <source>
        <strain evidence="1">Kwan_BN1</strain>
    </source>
</reference>
<dbReference type="EMBL" id="VXIV02003375">
    <property type="protein sequence ID" value="KAF6017605.1"/>
    <property type="molecule type" value="Genomic_DNA"/>
</dbReference>
<gene>
    <name evidence="1" type="ORF">EB796_024086</name>
</gene>